<feature type="non-terminal residue" evidence="1">
    <location>
        <position position="1"/>
    </location>
</feature>
<organism evidence="1">
    <name type="scientific">marine sediment metagenome</name>
    <dbReference type="NCBI Taxonomy" id="412755"/>
    <lineage>
        <taxon>unclassified sequences</taxon>
        <taxon>metagenomes</taxon>
        <taxon>ecological metagenomes</taxon>
    </lineage>
</organism>
<evidence type="ECO:0000313" key="1">
    <source>
        <dbReference type="EMBL" id="GAI85969.1"/>
    </source>
</evidence>
<dbReference type="InterPro" id="IPR036844">
    <property type="entry name" value="Hint_dom_sf"/>
</dbReference>
<dbReference type="Gene3D" id="2.170.16.10">
    <property type="entry name" value="Hedgehog/Intein (Hint) domain"/>
    <property type="match status" value="1"/>
</dbReference>
<sequence length="345" mass="37483">KARVGNVSTRTITWADAGDIETLDADDTIYMSCCQLGTDKFATVYNSTTDTAGCVCICTVSGDVITAGTPVAFELAGSTAYNRCCKLDTDKFVAFYTRGTDNKACAFTVSNTTPTAGAIKTIDTAFSIDALDCCQLDTDKFLVVWWWDDTGPICVAASSKISMASGYKRAEDVRAGDWLISYDTEAKKFIENRVNKVQTNIEPYLLINGTLKAGYRHPVWCNGKFIPANEVRIGNLLLDSSGREQSVFSIENQEEPVDAYDFVLDSEPHTFFADGYLVHNYNYASKIEICTVSGTTITEGAEVELKPSSIVPAGLAKIDSTHFVVVYSDAVNASKGTSRYCSFSG</sequence>
<gene>
    <name evidence="1" type="ORF">S12H4_17573</name>
</gene>
<dbReference type="AlphaFoldDB" id="X1U130"/>
<dbReference type="CDD" id="cd00081">
    <property type="entry name" value="Hint"/>
    <property type="match status" value="1"/>
</dbReference>
<feature type="non-terminal residue" evidence="1">
    <location>
        <position position="345"/>
    </location>
</feature>
<protein>
    <recommendedName>
        <fullName evidence="2">Intein C-terminal splicing domain-containing protein</fullName>
    </recommendedName>
</protein>
<proteinExistence type="predicted"/>
<dbReference type="EMBL" id="BARW01008605">
    <property type="protein sequence ID" value="GAI85969.1"/>
    <property type="molecule type" value="Genomic_DNA"/>
</dbReference>
<comment type="caution">
    <text evidence="1">The sequence shown here is derived from an EMBL/GenBank/DDBJ whole genome shotgun (WGS) entry which is preliminary data.</text>
</comment>
<reference evidence="1" key="1">
    <citation type="journal article" date="2014" name="Front. Microbiol.">
        <title>High frequency of phylogenetically diverse reductive dehalogenase-homologous genes in deep subseafloor sedimentary metagenomes.</title>
        <authorList>
            <person name="Kawai M."/>
            <person name="Futagami T."/>
            <person name="Toyoda A."/>
            <person name="Takaki Y."/>
            <person name="Nishi S."/>
            <person name="Hori S."/>
            <person name="Arai W."/>
            <person name="Tsubouchi T."/>
            <person name="Morono Y."/>
            <person name="Uchiyama I."/>
            <person name="Ito T."/>
            <person name="Fujiyama A."/>
            <person name="Inagaki F."/>
            <person name="Takami H."/>
        </authorList>
    </citation>
    <scope>NUCLEOTIDE SEQUENCE</scope>
    <source>
        <strain evidence="1">Expedition CK06-06</strain>
    </source>
</reference>
<evidence type="ECO:0008006" key="2">
    <source>
        <dbReference type="Google" id="ProtNLM"/>
    </source>
</evidence>
<accession>X1U130</accession>
<dbReference type="SUPFAM" id="SSF51294">
    <property type="entry name" value="Hedgehog/intein (Hint) domain"/>
    <property type="match status" value="1"/>
</dbReference>
<dbReference type="Pfam" id="PF07591">
    <property type="entry name" value="PT-HINT"/>
    <property type="match status" value="1"/>
</dbReference>
<name>X1U130_9ZZZZ</name>